<dbReference type="Gene3D" id="2.40.30.30">
    <property type="entry name" value="Riboflavin kinase-like"/>
    <property type="match status" value="1"/>
</dbReference>
<evidence type="ECO:0000259" key="9">
    <source>
        <dbReference type="SMART" id="SM00904"/>
    </source>
</evidence>
<dbReference type="UniPathway" id="UPA00276">
    <property type="reaction ID" value="UER00406"/>
</dbReference>
<evidence type="ECO:0000313" key="11">
    <source>
        <dbReference type="Proteomes" id="UP000029878"/>
    </source>
</evidence>
<dbReference type="InterPro" id="IPR023465">
    <property type="entry name" value="Riboflavin_kinase_dom_sf"/>
</dbReference>
<dbReference type="EC" id="2.7.7.2" evidence="8"/>
<comment type="catalytic activity">
    <reaction evidence="8">
        <text>FMN + ATP + H(+) = FAD + diphosphate</text>
        <dbReference type="Rhea" id="RHEA:17237"/>
        <dbReference type="ChEBI" id="CHEBI:15378"/>
        <dbReference type="ChEBI" id="CHEBI:30616"/>
        <dbReference type="ChEBI" id="CHEBI:33019"/>
        <dbReference type="ChEBI" id="CHEBI:57692"/>
        <dbReference type="ChEBI" id="CHEBI:58210"/>
        <dbReference type="EC" id="2.7.7.2"/>
    </reaction>
</comment>
<dbReference type="GO" id="GO:0006747">
    <property type="term" value="P:FAD biosynthetic process"/>
    <property type="evidence" value="ECO:0007669"/>
    <property type="project" value="UniProtKB-UniRule"/>
</dbReference>
<dbReference type="PIRSF" id="PIRSF004491">
    <property type="entry name" value="FAD_Synth"/>
    <property type="match status" value="1"/>
</dbReference>
<evidence type="ECO:0000256" key="1">
    <source>
        <dbReference type="ARBA" id="ARBA00002121"/>
    </source>
</evidence>
<keyword evidence="6 8" id="KW-0067">ATP-binding</keyword>
<dbReference type="PANTHER" id="PTHR22749">
    <property type="entry name" value="RIBOFLAVIN KINASE/FMN ADENYLYLTRANSFERASE"/>
    <property type="match status" value="1"/>
</dbReference>
<dbReference type="SUPFAM" id="SSF52374">
    <property type="entry name" value="Nucleotidylyl transferase"/>
    <property type="match status" value="1"/>
</dbReference>
<dbReference type="Gene3D" id="3.40.50.620">
    <property type="entry name" value="HUPs"/>
    <property type="match status" value="1"/>
</dbReference>
<dbReference type="InterPro" id="IPR015865">
    <property type="entry name" value="Riboflavin_kinase_bac/euk"/>
</dbReference>
<evidence type="ECO:0000256" key="4">
    <source>
        <dbReference type="ARBA" id="ARBA00022679"/>
    </source>
</evidence>
<dbReference type="Proteomes" id="UP000029878">
    <property type="component" value="Unassembled WGS sequence"/>
</dbReference>
<comment type="pathway">
    <text evidence="8">Cofactor biosynthesis; FMN biosynthesis; FMN from riboflavin (ATP route): step 1/1.</text>
</comment>
<dbReference type="GO" id="GO:0009231">
    <property type="term" value="P:riboflavin biosynthetic process"/>
    <property type="evidence" value="ECO:0007669"/>
    <property type="project" value="InterPro"/>
</dbReference>
<dbReference type="SUPFAM" id="SSF82114">
    <property type="entry name" value="Riboflavin kinase-like"/>
    <property type="match status" value="1"/>
</dbReference>
<dbReference type="InterPro" id="IPR014729">
    <property type="entry name" value="Rossmann-like_a/b/a_fold"/>
</dbReference>
<dbReference type="PANTHER" id="PTHR22749:SF6">
    <property type="entry name" value="RIBOFLAVIN KINASE"/>
    <property type="match status" value="1"/>
</dbReference>
<dbReference type="UniPathway" id="UPA00277">
    <property type="reaction ID" value="UER00407"/>
</dbReference>
<dbReference type="GO" id="GO:0008531">
    <property type="term" value="F:riboflavin kinase activity"/>
    <property type="evidence" value="ECO:0007669"/>
    <property type="project" value="UniProtKB-UniRule"/>
</dbReference>
<keyword evidence="2 8" id="KW-0285">Flavoprotein</keyword>
<proteinExistence type="inferred from homology"/>
<keyword evidence="3 8" id="KW-0288">FMN</keyword>
<evidence type="ECO:0000256" key="2">
    <source>
        <dbReference type="ARBA" id="ARBA00022630"/>
    </source>
</evidence>
<keyword evidence="8 10" id="KW-0548">Nucleotidyltransferase</keyword>
<comment type="pathway">
    <text evidence="8">Cofactor biosynthesis; FAD biosynthesis; FAD from FMN: step 1/1.</text>
</comment>
<comment type="function">
    <text evidence="1">Catalyzes the phosphorylation of riboflavin to FMN followed by the adenylation of FMN to FAD.</text>
</comment>
<evidence type="ECO:0000256" key="8">
    <source>
        <dbReference type="PIRNR" id="PIRNR004491"/>
    </source>
</evidence>
<dbReference type="OrthoDB" id="9803667at2"/>
<dbReference type="RefSeq" id="WP_034345070.1">
    <property type="nucleotide sequence ID" value="NZ_FZNG01000035.1"/>
</dbReference>
<name>A0A099VEC9_9HELI</name>
<dbReference type="AlphaFoldDB" id="A0A099VEC9"/>
<dbReference type="EC" id="2.7.1.26" evidence="8"/>
<dbReference type="Pfam" id="PF01687">
    <property type="entry name" value="Flavokinase"/>
    <property type="match status" value="1"/>
</dbReference>
<evidence type="ECO:0000256" key="5">
    <source>
        <dbReference type="ARBA" id="ARBA00022741"/>
    </source>
</evidence>
<comment type="catalytic activity">
    <reaction evidence="7 8">
        <text>riboflavin + ATP = FMN + ADP + H(+)</text>
        <dbReference type="Rhea" id="RHEA:14357"/>
        <dbReference type="ChEBI" id="CHEBI:15378"/>
        <dbReference type="ChEBI" id="CHEBI:30616"/>
        <dbReference type="ChEBI" id="CHEBI:57986"/>
        <dbReference type="ChEBI" id="CHEBI:58210"/>
        <dbReference type="ChEBI" id="CHEBI:456216"/>
        <dbReference type="EC" id="2.7.1.26"/>
    </reaction>
</comment>
<dbReference type="GO" id="GO:0005524">
    <property type="term" value="F:ATP binding"/>
    <property type="evidence" value="ECO:0007669"/>
    <property type="project" value="UniProtKB-UniRule"/>
</dbReference>
<feature type="domain" description="Riboflavin kinase" evidence="9">
    <location>
        <begin position="163"/>
        <end position="286"/>
    </location>
</feature>
<evidence type="ECO:0000256" key="6">
    <source>
        <dbReference type="ARBA" id="ARBA00022840"/>
    </source>
</evidence>
<dbReference type="GO" id="GO:0009398">
    <property type="term" value="P:FMN biosynthetic process"/>
    <property type="evidence" value="ECO:0007669"/>
    <property type="project" value="UniProtKB-UniRule"/>
</dbReference>
<protein>
    <recommendedName>
        <fullName evidence="8">Riboflavin biosynthesis protein</fullName>
    </recommendedName>
    <domain>
        <recommendedName>
            <fullName evidence="8">Riboflavin kinase</fullName>
            <ecNumber evidence="8">2.7.1.26</ecNumber>
        </recommendedName>
        <alternativeName>
            <fullName evidence="8">Flavokinase</fullName>
        </alternativeName>
    </domain>
    <domain>
        <recommendedName>
            <fullName evidence="8">FMN adenylyltransferase</fullName>
            <ecNumber evidence="8">2.7.7.2</ecNumber>
        </recommendedName>
        <alternativeName>
            <fullName evidence="8">FAD pyrophosphorylase</fullName>
        </alternativeName>
        <alternativeName>
            <fullName evidence="8">FAD synthase</fullName>
        </alternativeName>
    </domain>
</protein>
<comment type="similarity">
    <text evidence="8">Belongs to the ribF family.</text>
</comment>
<keyword evidence="8" id="KW-0274">FAD</keyword>
<keyword evidence="5 8" id="KW-0547">Nucleotide-binding</keyword>
<dbReference type="SMART" id="SM00904">
    <property type="entry name" value="Flavokinase"/>
    <property type="match status" value="1"/>
</dbReference>
<sequence length="294" mass="34197">MKSFLSFVNSKLPYESVAIGKFDGMHKAHKYLLGFVETNGCALSIASINPPFITPPKERAKYTHIPFFRLRFESIKSWDSMQFLQLLFIVMPHLKSIVVGYDFYFGKDRMNHASDLYKLLKSIGKDEVRVKIISPQTYLNMPLHTSIIKDLLKQGEMYNANAMLERFYHIKGRIIKGQGIGSSKLYPTINTRNTLYFVPRYGVYATFVKYKDVLYNAVSFVGDRLSTDERFCIETYIIDEDINTQYNDIMQIFFVAYLRDNKKFNILSDLKTQIESDISHARGVLMVHDKKYCK</sequence>
<comment type="caution">
    <text evidence="10">The sequence shown here is derived from an EMBL/GenBank/DDBJ whole genome shotgun (WGS) entry which is preliminary data.</text>
</comment>
<evidence type="ECO:0000256" key="7">
    <source>
        <dbReference type="ARBA" id="ARBA00047880"/>
    </source>
</evidence>
<dbReference type="GO" id="GO:0003919">
    <property type="term" value="F:FMN adenylyltransferase activity"/>
    <property type="evidence" value="ECO:0007669"/>
    <property type="project" value="UniProtKB-UniRule"/>
</dbReference>
<reference evidence="10 11" key="1">
    <citation type="journal article" date="2014" name="Genome Announc.">
        <title>Draft genome sequences of eight enterohepatic helicobacter species isolated from both laboratory and wild rodents.</title>
        <authorList>
            <person name="Sheh A."/>
            <person name="Shen Z."/>
            <person name="Fox J.G."/>
        </authorList>
    </citation>
    <scope>NUCLEOTIDE SEQUENCE [LARGE SCALE GENOMIC DNA]</scope>
    <source>
        <strain evidence="10 11">ATCC 700114</strain>
    </source>
</reference>
<keyword evidence="8 10" id="KW-0418">Kinase</keyword>
<evidence type="ECO:0000256" key="3">
    <source>
        <dbReference type="ARBA" id="ARBA00022643"/>
    </source>
</evidence>
<accession>A0A099VEC9</accession>
<keyword evidence="4 8" id="KW-0808">Transferase</keyword>
<dbReference type="InterPro" id="IPR002606">
    <property type="entry name" value="Riboflavin_kinase_bac"/>
</dbReference>
<dbReference type="EMBL" id="JRPL02000002">
    <property type="protein sequence ID" value="TLD84643.1"/>
    <property type="molecule type" value="Genomic_DNA"/>
</dbReference>
<dbReference type="NCBIfam" id="NF004162">
    <property type="entry name" value="PRK05627.1-5"/>
    <property type="match status" value="1"/>
</dbReference>
<gene>
    <name evidence="10" type="ORF">LS81_001130</name>
</gene>
<organism evidence="10 11">
    <name type="scientific">Helicobacter trogontum</name>
    <dbReference type="NCBI Taxonomy" id="50960"/>
    <lineage>
        <taxon>Bacteria</taxon>
        <taxon>Pseudomonadati</taxon>
        <taxon>Campylobacterota</taxon>
        <taxon>Epsilonproteobacteria</taxon>
        <taxon>Campylobacterales</taxon>
        <taxon>Helicobacteraceae</taxon>
        <taxon>Helicobacter</taxon>
    </lineage>
</organism>
<evidence type="ECO:0000313" key="10">
    <source>
        <dbReference type="EMBL" id="TLD84643.1"/>
    </source>
</evidence>
<dbReference type="InterPro" id="IPR023468">
    <property type="entry name" value="Riboflavin_kinase"/>
</dbReference>